<evidence type="ECO:0000256" key="2">
    <source>
        <dbReference type="ARBA" id="ARBA00023587"/>
    </source>
</evidence>
<feature type="domain" description="BMC" evidence="5">
    <location>
        <begin position="15"/>
        <end position="99"/>
    </location>
</feature>
<dbReference type="PROSITE" id="PS51930">
    <property type="entry name" value="BMC_2"/>
    <property type="match status" value="2"/>
</dbReference>
<accession>A0ABU5TF04</accession>
<name>A0ABU5TF04_9CYAN</name>
<dbReference type="Proteomes" id="UP001301388">
    <property type="component" value="Unassembled WGS sequence"/>
</dbReference>
<sequence>MSSSASQRIDLSGSALGMVSTISFPAIVGTADMMLKSATVRLVGYEKVGNGFCTAIIRGSITDVRMAVEAGAETAREFGQLVSTIVIPRPYPNLEAILPISSRLSQLTDGQYSRLSNQAIGLLETRGFPAMVGAADMMLKSADVNLAGYETIGAGLCTAIIRGNVADVAIAIEAGMYEAERIGEFHTLMIIPRPLDDLEETLPTSEYWIETPIPVSIPMISLQEQERELVQLPNLEIAEVETISIDDL</sequence>
<dbReference type="EMBL" id="JAYGIE010000011">
    <property type="protein sequence ID" value="MEA5476825.1"/>
    <property type="molecule type" value="Genomic_DNA"/>
</dbReference>
<dbReference type="InterPro" id="IPR050575">
    <property type="entry name" value="BMC_shell"/>
</dbReference>
<comment type="caution">
    <text evidence="6">The sequence shown here is derived from an EMBL/GenBank/DDBJ whole genome shotgun (WGS) entry which is preliminary data.</text>
</comment>
<dbReference type="RefSeq" id="WP_323260077.1">
    <property type="nucleotide sequence ID" value="NZ_JAYGIE010000011.1"/>
</dbReference>
<dbReference type="Gene3D" id="3.30.70.1710">
    <property type="match status" value="2"/>
</dbReference>
<dbReference type="InterPro" id="IPR044872">
    <property type="entry name" value="CcmK/CsoS1_BMC"/>
</dbReference>
<keyword evidence="3" id="KW-1283">Bacterial microcompartment</keyword>
<dbReference type="Pfam" id="PF00936">
    <property type="entry name" value="BMC"/>
    <property type="match status" value="2"/>
</dbReference>
<dbReference type="PANTHER" id="PTHR33941:SF11">
    <property type="entry name" value="BACTERIAL MICROCOMPARTMENT SHELL PROTEIN PDUJ"/>
    <property type="match status" value="1"/>
</dbReference>
<dbReference type="PANTHER" id="PTHR33941">
    <property type="entry name" value="PROPANEDIOL UTILIZATION PROTEIN PDUA"/>
    <property type="match status" value="1"/>
</dbReference>
<comment type="similarity">
    <text evidence="4">Belongs to the bacterial microcompartments protein family.</text>
</comment>
<dbReference type="CDD" id="cd07057">
    <property type="entry name" value="BMC_CcmK"/>
    <property type="match status" value="2"/>
</dbReference>
<dbReference type="InterPro" id="IPR000249">
    <property type="entry name" value="BMC_dom"/>
</dbReference>
<evidence type="ECO:0000313" key="7">
    <source>
        <dbReference type="Proteomes" id="UP001301388"/>
    </source>
</evidence>
<keyword evidence="1" id="KW-0120">Carbon dioxide fixation</keyword>
<evidence type="ECO:0000256" key="4">
    <source>
        <dbReference type="PROSITE-ProRule" id="PRU01278"/>
    </source>
</evidence>
<feature type="domain" description="BMC" evidence="5">
    <location>
        <begin position="119"/>
        <end position="203"/>
    </location>
</feature>
<evidence type="ECO:0000256" key="1">
    <source>
        <dbReference type="ARBA" id="ARBA00023300"/>
    </source>
</evidence>
<reference evidence="6 7" key="1">
    <citation type="submission" date="2023-12" db="EMBL/GenBank/DDBJ databases">
        <title>Baltic Sea Cyanobacteria.</title>
        <authorList>
            <person name="Delbaje E."/>
            <person name="Fewer D.P."/>
            <person name="Shishido T.K."/>
        </authorList>
    </citation>
    <scope>NUCLEOTIDE SEQUENCE [LARGE SCALE GENOMIC DNA]</scope>
    <source>
        <strain evidence="6 7">UHCC 0370</strain>
    </source>
</reference>
<evidence type="ECO:0000313" key="6">
    <source>
        <dbReference type="EMBL" id="MEA5476825.1"/>
    </source>
</evidence>
<dbReference type="SUPFAM" id="SSF143414">
    <property type="entry name" value="CcmK-like"/>
    <property type="match status" value="2"/>
</dbReference>
<dbReference type="InterPro" id="IPR037233">
    <property type="entry name" value="CcmK-like_sf"/>
</dbReference>
<evidence type="ECO:0000256" key="3">
    <source>
        <dbReference type="ARBA" id="ARBA00024446"/>
    </source>
</evidence>
<protein>
    <submittedName>
        <fullName evidence="6">BMC domain-containing protein</fullName>
    </submittedName>
</protein>
<keyword evidence="7" id="KW-1185">Reference proteome</keyword>
<dbReference type="SMART" id="SM00877">
    <property type="entry name" value="BMC"/>
    <property type="match status" value="2"/>
</dbReference>
<evidence type="ECO:0000259" key="5">
    <source>
        <dbReference type="PROSITE" id="PS51930"/>
    </source>
</evidence>
<proteinExistence type="inferred from homology"/>
<gene>
    <name evidence="6" type="ORF">VB774_04250</name>
</gene>
<comment type="subcellular location">
    <subcellularLocation>
        <location evidence="2">Carboxysome</location>
    </subcellularLocation>
</comment>
<organism evidence="6 7">
    <name type="scientific">Pseudanabaena galeata UHCC 0370</name>
    <dbReference type="NCBI Taxonomy" id="3110310"/>
    <lineage>
        <taxon>Bacteria</taxon>
        <taxon>Bacillati</taxon>
        <taxon>Cyanobacteriota</taxon>
        <taxon>Cyanophyceae</taxon>
        <taxon>Pseudanabaenales</taxon>
        <taxon>Pseudanabaenaceae</taxon>
        <taxon>Pseudanabaena</taxon>
    </lineage>
</organism>